<comment type="caution">
    <text evidence="1">The sequence shown here is derived from an EMBL/GenBank/DDBJ whole genome shotgun (WGS) entry which is preliminary data.</text>
</comment>
<sequence>MESKSQTCQQSQNRKDKELKLHCEELDRKDSCNRAIFYKHEVPKTTANFFFRNHYSLSSKYIKDLCFTKEITNDSIAKIFVSKIRPKYATKMMNLLLKNQSSVEIDTSQDPSFYRQKMSINYLVKYTHSLKRLDLNLILMISKQFVNILLGGVNLEYLKINDCFIFGPQLSFSYEGTTSKLKNFDIQWEVITLPEHLRTNLEYYNNLLTNLSQCPCSKTLAKISVTNSKIPFHLQHSLLQTHCHLKITFCPTPPYS</sequence>
<evidence type="ECO:0000313" key="1">
    <source>
        <dbReference type="EMBL" id="CAI2379270.1"/>
    </source>
</evidence>
<accession>A0AAD1XW05</accession>
<dbReference type="EMBL" id="CAMPGE010021095">
    <property type="protein sequence ID" value="CAI2379270.1"/>
    <property type="molecule type" value="Genomic_DNA"/>
</dbReference>
<reference evidence="1" key="1">
    <citation type="submission" date="2023-07" db="EMBL/GenBank/DDBJ databases">
        <authorList>
            <consortium name="AG Swart"/>
            <person name="Singh M."/>
            <person name="Singh A."/>
            <person name="Seah K."/>
            <person name="Emmerich C."/>
        </authorList>
    </citation>
    <scope>NUCLEOTIDE SEQUENCE</scope>
    <source>
        <strain evidence="1">DP1</strain>
    </source>
</reference>
<gene>
    <name evidence="1" type="ORF">ECRASSUSDP1_LOCUS20679</name>
</gene>
<dbReference type="AlphaFoldDB" id="A0AAD1XW05"/>
<name>A0AAD1XW05_EUPCR</name>
<dbReference type="Proteomes" id="UP001295684">
    <property type="component" value="Unassembled WGS sequence"/>
</dbReference>
<organism evidence="1 2">
    <name type="scientific">Euplotes crassus</name>
    <dbReference type="NCBI Taxonomy" id="5936"/>
    <lineage>
        <taxon>Eukaryota</taxon>
        <taxon>Sar</taxon>
        <taxon>Alveolata</taxon>
        <taxon>Ciliophora</taxon>
        <taxon>Intramacronucleata</taxon>
        <taxon>Spirotrichea</taxon>
        <taxon>Hypotrichia</taxon>
        <taxon>Euplotida</taxon>
        <taxon>Euplotidae</taxon>
        <taxon>Moneuplotes</taxon>
    </lineage>
</organism>
<keyword evidence="2" id="KW-1185">Reference proteome</keyword>
<protein>
    <submittedName>
        <fullName evidence="1">Uncharacterized protein</fullName>
    </submittedName>
</protein>
<proteinExistence type="predicted"/>
<evidence type="ECO:0000313" key="2">
    <source>
        <dbReference type="Proteomes" id="UP001295684"/>
    </source>
</evidence>